<dbReference type="Gene3D" id="1.10.10.10">
    <property type="entry name" value="Winged helix-like DNA-binding domain superfamily/Winged helix DNA-binding domain"/>
    <property type="match status" value="1"/>
</dbReference>
<name>A0A4R3MZP5_9GAMM</name>
<gene>
    <name evidence="1" type="ORF">EDC35_106160</name>
</gene>
<dbReference type="Pfam" id="PF25212">
    <property type="entry name" value="HVO_A0114"/>
    <property type="match status" value="1"/>
</dbReference>
<dbReference type="Proteomes" id="UP000295717">
    <property type="component" value="Unassembled WGS sequence"/>
</dbReference>
<dbReference type="EMBL" id="SMAO01000006">
    <property type="protein sequence ID" value="TCT20233.1"/>
    <property type="molecule type" value="Genomic_DNA"/>
</dbReference>
<comment type="caution">
    <text evidence="1">The sequence shown here is derived from an EMBL/GenBank/DDBJ whole genome shotgun (WGS) entry which is preliminary data.</text>
</comment>
<dbReference type="SUPFAM" id="SSF46785">
    <property type="entry name" value="Winged helix' DNA-binding domain"/>
    <property type="match status" value="1"/>
</dbReference>
<accession>A0A4R3MZP5</accession>
<dbReference type="AlphaFoldDB" id="A0A4R3MZP5"/>
<evidence type="ECO:0000313" key="2">
    <source>
        <dbReference type="Proteomes" id="UP000295717"/>
    </source>
</evidence>
<dbReference type="InterPro" id="IPR036390">
    <property type="entry name" value="WH_DNA-bd_sf"/>
</dbReference>
<dbReference type="InterPro" id="IPR036388">
    <property type="entry name" value="WH-like_DNA-bd_sf"/>
</dbReference>
<protein>
    <submittedName>
        <fullName evidence="1">Putative transcriptional regulator</fullName>
    </submittedName>
</protein>
<proteinExistence type="predicted"/>
<organism evidence="1 2">
    <name type="scientific">Thiobaca trueperi</name>
    <dbReference type="NCBI Taxonomy" id="127458"/>
    <lineage>
        <taxon>Bacteria</taxon>
        <taxon>Pseudomonadati</taxon>
        <taxon>Pseudomonadota</taxon>
        <taxon>Gammaproteobacteria</taxon>
        <taxon>Chromatiales</taxon>
        <taxon>Chromatiaceae</taxon>
        <taxon>Thiobaca</taxon>
    </lineage>
</organism>
<keyword evidence="2" id="KW-1185">Reference proteome</keyword>
<dbReference type="RefSeq" id="WP_132977628.1">
    <property type="nucleotide sequence ID" value="NZ_SMAO01000006.1"/>
</dbReference>
<dbReference type="OrthoDB" id="5771171at2"/>
<sequence length="114" mass="12216">MKAIIDIAHAGQVFDAALADLAAGGNADYVLSFESAHTLFSDITPARLDLLDALARLGPCGLVTLAKATGRHEADVLTDSRRLIELGLIERGDDDRIKVPFEMLEIRMTLAKAA</sequence>
<evidence type="ECO:0000313" key="1">
    <source>
        <dbReference type="EMBL" id="TCT20233.1"/>
    </source>
</evidence>
<reference evidence="1 2" key="1">
    <citation type="submission" date="2019-03" db="EMBL/GenBank/DDBJ databases">
        <title>Genomic Encyclopedia of Type Strains, Phase IV (KMG-IV): sequencing the most valuable type-strain genomes for metagenomic binning, comparative biology and taxonomic classification.</title>
        <authorList>
            <person name="Goeker M."/>
        </authorList>
    </citation>
    <scope>NUCLEOTIDE SEQUENCE [LARGE SCALE GENOMIC DNA]</scope>
    <source>
        <strain evidence="1 2">DSM 13587</strain>
    </source>
</reference>